<evidence type="ECO:0008006" key="4">
    <source>
        <dbReference type="Google" id="ProtNLM"/>
    </source>
</evidence>
<dbReference type="STRING" id="1765655.AMR74_07930"/>
<name>A0A0M9ARD1_9EURY</name>
<dbReference type="RefSeq" id="WP_053771957.1">
    <property type="nucleotide sequence ID" value="NZ_LIST01000003.1"/>
</dbReference>
<feature type="transmembrane region" description="Helical" evidence="1">
    <location>
        <begin position="46"/>
        <end position="64"/>
    </location>
</feature>
<protein>
    <recommendedName>
        <fullName evidence="4">Major facilitator superfamily (MFS) profile domain-containing protein</fullName>
    </recommendedName>
</protein>
<dbReference type="PATRIC" id="fig|1705389.3.peg.2337"/>
<organism evidence="2 3">
    <name type="scientific">Halorubrum tropicale</name>
    <dbReference type="NCBI Taxonomy" id="1765655"/>
    <lineage>
        <taxon>Archaea</taxon>
        <taxon>Methanobacteriati</taxon>
        <taxon>Methanobacteriota</taxon>
        <taxon>Stenosarchaea group</taxon>
        <taxon>Halobacteria</taxon>
        <taxon>Halobacteriales</taxon>
        <taxon>Haloferacaceae</taxon>
        <taxon>Halorubrum</taxon>
    </lineage>
</organism>
<keyword evidence="1" id="KW-0812">Transmembrane</keyword>
<evidence type="ECO:0000256" key="1">
    <source>
        <dbReference type="SAM" id="Phobius"/>
    </source>
</evidence>
<dbReference type="AlphaFoldDB" id="A0A0M9ARD1"/>
<reference evidence="2 3" key="1">
    <citation type="submission" date="2015-08" db="EMBL/GenBank/DDBJ databases">
        <title>Genomes of Isolates from Cabo Rojo, PR.</title>
        <authorList>
            <person name="Sanchez-Nieves R.L."/>
            <person name="Montalvo-Rodriguez R."/>
        </authorList>
    </citation>
    <scope>NUCLEOTIDE SEQUENCE [LARGE SCALE GENOMIC DNA]</scope>
    <source>
        <strain evidence="2 3">5</strain>
    </source>
</reference>
<evidence type="ECO:0000313" key="2">
    <source>
        <dbReference type="EMBL" id="KOX96788.1"/>
    </source>
</evidence>
<keyword evidence="3" id="KW-1185">Reference proteome</keyword>
<feature type="transmembrane region" description="Helical" evidence="1">
    <location>
        <begin position="21"/>
        <end position="40"/>
    </location>
</feature>
<keyword evidence="1" id="KW-1133">Transmembrane helix</keyword>
<sequence length="72" mass="7178">MGSSDPYSVEPGDIEPIGATIAVAFTGAAIGLVGAAVSFVAVDFGLALIGVGVVVALSSPLAYVRMKRLRGE</sequence>
<comment type="caution">
    <text evidence="2">The sequence shown here is derived from an EMBL/GenBank/DDBJ whole genome shotgun (WGS) entry which is preliminary data.</text>
</comment>
<proteinExistence type="predicted"/>
<accession>A0A0M9ARD1</accession>
<evidence type="ECO:0000313" key="3">
    <source>
        <dbReference type="Proteomes" id="UP000037747"/>
    </source>
</evidence>
<dbReference type="Proteomes" id="UP000037747">
    <property type="component" value="Unassembled WGS sequence"/>
</dbReference>
<dbReference type="EMBL" id="LIST01000003">
    <property type="protein sequence ID" value="KOX96788.1"/>
    <property type="molecule type" value="Genomic_DNA"/>
</dbReference>
<gene>
    <name evidence="2" type="ORF">AMR74_07930</name>
</gene>
<dbReference type="OrthoDB" id="327920at2157"/>
<keyword evidence="1" id="KW-0472">Membrane</keyword>